<dbReference type="CDD" id="cd02801">
    <property type="entry name" value="DUS_like_FMN"/>
    <property type="match status" value="1"/>
</dbReference>
<keyword evidence="2" id="KW-0285">Flavoprotein</keyword>
<keyword evidence="5" id="KW-0560">Oxidoreductase</keyword>
<dbReference type="PANTHER" id="PTHR11082">
    <property type="entry name" value="TRNA-DIHYDROURIDINE SYNTHASE"/>
    <property type="match status" value="1"/>
</dbReference>
<keyword evidence="4" id="KW-0819">tRNA processing</keyword>
<evidence type="ECO:0000313" key="8">
    <source>
        <dbReference type="WBParaSite" id="MBELARI_LOCUS10438"/>
    </source>
</evidence>
<dbReference type="WBParaSite" id="MBELARI_LOCUS10438">
    <property type="protein sequence ID" value="MBELARI_LOCUS10438"/>
    <property type="gene ID" value="MBELARI_LOCUS10438"/>
</dbReference>
<evidence type="ECO:0000313" key="7">
    <source>
        <dbReference type="Proteomes" id="UP000887575"/>
    </source>
</evidence>
<dbReference type="GO" id="GO:0017150">
    <property type="term" value="F:tRNA dihydrouridine synthase activity"/>
    <property type="evidence" value="ECO:0007669"/>
    <property type="project" value="InterPro"/>
</dbReference>
<feature type="domain" description="DUS-like FMN-binding" evidence="6">
    <location>
        <begin position="27"/>
        <end position="284"/>
    </location>
</feature>
<evidence type="ECO:0000259" key="6">
    <source>
        <dbReference type="Pfam" id="PF01207"/>
    </source>
</evidence>
<dbReference type="PROSITE" id="PS01136">
    <property type="entry name" value="UPF0034"/>
    <property type="match status" value="1"/>
</dbReference>
<name>A0AAF3E950_9BILA</name>
<evidence type="ECO:0000256" key="3">
    <source>
        <dbReference type="ARBA" id="ARBA00022643"/>
    </source>
</evidence>
<dbReference type="Proteomes" id="UP000887575">
    <property type="component" value="Unassembled WGS sequence"/>
</dbReference>
<dbReference type="FunFam" id="3.20.20.70:FF:000221">
    <property type="entry name" value="tRNA-dihydrouridine synthase"/>
    <property type="match status" value="1"/>
</dbReference>
<accession>A0AAF3E950</accession>
<reference evidence="8" key="1">
    <citation type="submission" date="2024-02" db="UniProtKB">
        <authorList>
            <consortium name="WormBaseParasite"/>
        </authorList>
    </citation>
    <scope>IDENTIFICATION</scope>
</reference>
<organism evidence="7 8">
    <name type="scientific">Mesorhabditis belari</name>
    <dbReference type="NCBI Taxonomy" id="2138241"/>
    <lineage>
        <taxon>Eukaryota</taxon>
        <taxon>Metazoa</taxon>
        <taxon>Ecdysozoa</taxon>
        <taxon>Nematoda</taxon>
        <taxon>Chromadorea</taxon>
        <taxon>Rhabditida</taxon>
        <taxon>Rhabditina</taxon>
        <taxon>Rhabditomorpha</taxon>
        <taxon>Rhabditoidea</taxon>
        <taxon>Rhabditidae</taxon>
        <taxon>Mesorhabditinae</taxon>
        <taxon>Mesorhabditis</taxon>
    </lineage>
</organism>
<evidence type="ECO:0000256" key="5">
    <source>
        <dbReference type="ARBA" id="ARBA00023002"/>
    </source>
</evidence>
<dbReference type="Gene3D" id="3.20.20.70">
    <property type="entry name" value="Aldolase class I"/>
    <property type="match status" value="1"/>
</dbReference>
<dbReference type="PANTHER" id="PTHR11082:SF31">
    <property type="entry name" value="TRNA-DIHYDROURIDINE(20A_20B) SYNTHASE [NAD(P)+]-LIKE"/>
    <property type="match status" value="1"/>
</dbReference>
<dbReference type="GO" id="GO:0050660">
    <property type="term" value="F:flavin adenine dinucleotide binding"/>
    <property type="evidence" value="ECO:0007669"/>
    <property type="project" value="InterPro"/>
</dbReference>
<dbReference type="InterPro" id="IPR013785">
    <property type="entry name" value="Aldolase_TIM"/>
</dbReference>
<proteinExistence type="predicted"/>
<keyword evidence="7" id="KW-1185">Reference proteome</keyword>
<dbReference type="Pfam" id="PF01207">
    <property type="entry name" value="Dus"/>
    <property type="match status" value="1"/>
</dbReference>
<dbReference type="AlphaFoldDB" id="A0AAF3E950"/>
<dbReference type="InterPro" id="IPR035587">
    <property type="entry name" value="DUS-like_FMN-bd"/>
</dbReference>
<dbReference type="SUPFAM" id="SSF51395">
    <property type="entry name" value="FMN-linked oxidoreductases"/>
    <property type="match status" value="1"/>
</dbReference>
<evidence type="ECO:0000256" key="4">
    <source>
        <dbReference type="ARBA" id="ARBA00022694"/>
    </source>
</evidence>
<sequence length="465" mass="52343">MSITTCDLSPSRHHDYDLRKEWRFYSAPMVRYSKLPFRKLLRLYDVDCCFTPMIYAENFLESELCRSSEFTTADDDRPLIVQFAARDPVIFASAAELVYKYSSGVDLNCGCPKSDVRSRGFGSSLLSEPELLADIVRHTRAKISDSNFSISLKVRIQYPLEKTIDLCKKAEAAGVSHLTVHGRTPSQRLEPPDYDAIALIKSCINVPIVANGDITSRNQALEILERTKCDGVMSANGLLENPALFAGHESTPKDCIENFLSITAIHGMTYMLFHQHLIMMLRNVLTPPQRKIFNELSSRPAILDFSLRKSESHVCDKAQHCAPLMNSLPVSCARPPTLQPRVRAANSQRASFPPARPHRKHSVEFVDIQEVLQISRDLKAKKNQTGVFPSPVFNDYTPAPSIQIHGPRRHSEVTVLPTKLHTPSRFERFTMSGYRVVRRLKSSLLSCVCSMEADQKCTIGYADLN</sequence>
<protein>
    <recommendedName>
        <fullName evidence="6">DUS-like FMN-binding domain-containing protein</fullName>
    </recommendedName>
</protein>
<comment type="cofactor">
    <cofactor evidence="1">
        <name>FMN</name>
        <dbReference type="ChEBI" id="CHEBI:58210"/>
    </cofactor>
</comment>
<dbReference type="InterPro" id="IPR018517">
    <property type="entry name" value="tRNA_hU_synthase_CS"/>
</dbReference>
<keyword evidence="3" id="KW-0288">FMN</keyword>
<evidence type="ECO:0000256" key="1">
    <source>
        <dbReference type="ARBA" id="ARBA00001917"/>
    </source>
</evidence>
<evidence type="ECO:0000256" key="2">
    <source>
        <dbReference type="ARBA" id="ARBA00022630"/>
    </source>
</evidence>